<dbReference type="CDD" id="cd12148">
    <property type="entry name" value="fungal_TF_MHR"/>
    <property type="match status" value="1"/>
</dbReference>
<keyword evidence="11" id="KW-1185">Reference proteome</keyword>
<evidence type="ECO:0000256" key="8">
    <source>
        <dbReference type="ARBA" id="ARBA00023242"/>
    </source>
</evidence>
<keyword evidence="5" id="KW-0805">Transcription regulation</keyword>
<evidence type="ECO:0000256" key="6">
    <source>
        <dbReference type="ARBA" id="ARBA00023125"/>
    </source>
</evidence>
<dbReference type="Proteomes" id="UP001162085">
    <property type="component" value="Chromosome 13"/>
</dbReference>
<evidence type="ECO:0000256" key="3">
    <source>
        <dbReference type="ARBA" id="ARBA00022723"/>
    </source>
</evidence>
<name>A0ABN8WLL1_SACUV</name>
<evidence type="ECO:0000256" key="2">
    <source>
        <dbReference type="ARBA" id="ARBA00009382"/>
    </source>
</evidence>
<dbReference type="InterPro" id="IPR020448">
    <property type="entry name" value="Maltose_ferment_reg_DNA-bd"/>
</dbReference>
<evidence type="ECO:0000256" key="7">
    <source>
        <dbReference type="ARBA" id="ARBA00023163"/>
    </source>
</evidence>
<proteinExistence type="inferred from homology"/>
<keyword evidence="6" id="KW-0238">DNA-binding</keyword>
<keyword evidence="8" id="KW-0539">Nucleus</keyword>
<sequence length="458" mass="52548">MTLAKQACDCCRVRRVKCDGDKPCNRCLQHDLKCTYLQPLKKRGPKNISSRSLKKIAETQTFSDNDSCMTALETSLKIPKKCIDKCLRLYHDKLYVIWPLLSYSDLHKLLEEKYDDNYVYWFLTALSAATLSDLQTEINLEDGTSFSGRQLAFLCVSSRHQFDDLDNSDLFKIMTYYCLHRCFSQFSDTKTSYRLSSAAISLIKVTGLHREKSYESLSFEEQQLRRKVYYLLLLTERYYAVYIYCATSLDATISPPQPEIVTDPRLSLDSFLEMIRVFTVPGKCFFDALATESSDASCTEDSLKRIWKELHTTSLEIEPWSYGYVDISFSRHWIRVLAWRLVFRTKSINSIPTSNNAQIPVEIARDMLDDVFLTPGNLYGVHGPGIPAKALEVASALVDVVNQYDQNTDSEAWKVLCEISKFVFSLKHYDGKLVESFVTKCQSALITLPIRKPLKSNE</sequence>
<reference evidence="10" key="1">
    <citation type="submission" date="2022-10" db="EMBL/GenBank/DDBJ databases">
        <authorList>
            <person name="Byrne P K."/>
        </authorList>
    </citation>
    <scope>NUCLEOTIDE SEQUENCE</scope>
    <source>
        <strain evidence="10">ZP964</strain>
    </source>
</reference>
<comment type="subcellular location">
    <subcellularLocation>
        <location evidence="1">Nucleus</location>
    </subcellularLocation>
</comment>
<dbReference type="InterPro" id="IPR007219">
    <property type="entry name" value="XnlR_reg_dom"/>
</dbReference>
<keyword evidence="3" id="KW-0479">Metal-binding</keyword>
<dbReference type="Pfam" id="PF04082">
    <property type="entry name" value="Fungal_trans"/>
    <property type="match status" value="1"/>
</dbReference>
<dbReference type="PROSITE" id="PS00463">
    <property type="entry name" value="ZN2_CY6_FUNGAL_1"/>
    <property type="match status" value="1"/>
</dbReference>
<dbReference type="InterPro" id="IPR036864">
    <property type="entry name" value="Zn2-C6_fun-type_DNA-bd_sf"/>
</dbReference>
<evidence type="ECO:0000256" key="5">
    <source>
        <dbReference type="ARBA" id="ARBA00023015"/>
    </source>
</evidence>
<dbReference type="PANTHER" id="PTHR31668">
    <property type="entry name" value="GLUCOSE TRANSPORT TRANSCRIPTION REGULATOR RGT1-RELATED-RELATED"/>
    <property type="match status" value="1"/>
</dbReference>
<comment type="similarity">
    <text evidence="2">Belongs to the MAL13 family.</text>
</comment>
<evidence type="ECO:0000256" key="4">
    <source>
        <dbReference type="ARBA" id="ARBA00022833"/>
    </source>
</evidence>
<evidence type="ECO:0000259" key="9">
    <source>
        <dbReference type="PROSITE" id="PS50048"/>
    </source>
</evidence>
<keyword evidence="4" id="KW-0862">Zinc</keyword>
<dbReference type="Gene3D" id="4.10.240.10">
    <property type="entry name" value="Zn(2)-C6 fungal-type DNA-binding domain"/>
    <property type="match status" value="1"/>
</dbReference>
<dbReference type="EMBL" id="OX365940">
    <property type="protein sequence ID" value="CAI4048926.1"/>
    <property type="molecule type" value="Genomic_DNA"/>
</dbReference>
<evidence type="ECO:0000313" key="10">
    <source>
        <dbReference type="EMBL" id="CAI4048926.1"/>
    </source>
</evidence>
<dbReference type="CDD" id="cd00067">
    <property type="entry name" value="GAL4"/>
    <property type="match status" value="1"/>
</dbReference>
<gene>
    <name evidence="10" type="primary">SUVZ13G0040</name>
    <name evidence="10" type="ORF">SUVZ_13G0040</name>
</gene>
<dbReference type="InterPro" id="IPR001138">
    <property type="entry name" value="Zn2Cys6_DnaBD"/>
</dbReference>
<feature type="domain" description="Zn(2)-C6 fungal-type" evidence="9">
    <location>
        <begin position="7"/>
        <end position="36"/>
    </location>
</feature>
<protein>
    <recommendedName>
        <fullName evidence="9">Zn(2)-C6 fungal-type domain-containing protein</fullName>
    </recommendedName>
</protein>
<dbReference type="InterPro" id="IPR050797">
    <property type="entry name" value="Carb_Metab_Trans_Reg"/>
</dbReference>
<evidence type="ECO:0000256" key="1">
    <source>
        <dbReference type="ARBA" id="ARBA00004123"/>
    </source>
</evidence>
<dbReference type="PANTHER" id="PTHR31668:SF18">
    <property type="entry name" value="MALTOSE FERMENTATION REGULATORY PROTEIN MAL13-RELATED"/>
    <property type="match status" value="1"/>
</dbReference>
<organism evidence="10 11">
    <name type="scientific">Saccharomyces uvarum</name>
    <name type="common">Yeast</name>
    <name type="synonym">Saccharomyces bayanus var. uvarum</name>
    <dbReference type="NCBI Taxonomy" id="230603"/>
    <lineage>
        <taxon>Eukaryota</taxon>
        <taxon>Fungi</taxon>
        <taxon>Dikarya</taxon>
        <taxon>Ascomycota</taxon>
        <taxon>Saccharomycotina</taxon>
        <taxon>Saccharomycetes</taxon>
        <taxon>Saccharomycetales</taxon>
        <taxon>Saccharomycetaceae</taxon>
        <taxon>Saccharomyces</taxon>
    </lineage>
</organism>
<dbReference type="PRINTS" id="PR00054">
    <property type="entry name" value="FUNGALZNCYS"/>
</dbReference>
<dbReference type="SMART" id="SM00066">
    <property type="entry name" value="GAL4"/>
    <property type="match status" value="1"/>
</dbReference>
<dbReference type="SUPFAM" id="SSF57701">
    <property type="entry name" value="Zn2/Cys6 DNA-binding domain"/>
    <property type="match status" value="1"/>
</dbReference>
<dbReference type="PROSITE" id="PS50048">
    <property type="entry name" value="ZN2_CY6_FUNGAL_2"/>
    <property type="match status" value="1"/>
</dbReference>
<accession>A0ABN8WLL1</accession>
<evidence type="ECO:0000313" key="11">
    <source>
        <dbReference type="Proteomes" id="UP001162085"/>
    </source>
</evidence>
<keyword evidence="7" id="KW-0804">Transcription</keyword>
<dbReference type="Pfam" id="PF00172">
    <property type="entry name" value="Zn_clus"/>
    <property type="match status" value="1"/>
</dbReference>